<dbReference type="PROSITE" id="PS01125">
    <property type="entry name" value="ROK"/>
    <property type="match status" value="1"/>
</dbReference>
<protein>
    <submittedName>
        <fullName evidence="4">ROK family protein</fullName>
    </submittedName>
</protein>
<dbReference type="EMBL" id="VUMY01000003">
    <property type="protein sequence ID" value="MST49113.1"/>
    <property type="molecule type" value="Genomic_DNA"/>
</dbReference>
<dbReference type="PANTHER" id="PTHR18964">
    <property type="entry name" value="ROK (REPRESSOR, ORF, KINASE) FAMILY"/>
    <property type="match status" value="1"/>
</dbReference>
<organism evidence="4 5">
    <name type="scientific">Mobiluncus porci</name>
    <dbReference type="NCBI Taxonomy" id="2652278"/>
    <lineage>
        <taxon>Bacteria</taxon>
        <taxon>Bacillati</taxon>
        <taxon>Actinomycetota</taxon>
        <taxon>Actinomycetes</taxon>
        <taxon>Actinomycetales</taxon>
        <taxon>Actinomycetaceae</taxon>
        <taxon>Mobiluncus</taxon>
    </lineage>
</organism>
<sequence>MMLHTSPMETQRRASFEQHSQDVLNLLGAGHQLTRAEIASRLGVTRTTITPVLSQLHDEGAIVTVATQSGEGRGRRAAILAIDPTAVRHIGVDMSHTRVIVILANNAGTEIVSGMKEFQAGATWESRCTTAIKFIQTLVSSHELHLRQLSRIAIGLPGSASWHFGFSEENYPAVFPSRAELKAESRTQVMQDSANDTRLRVTQIFAEEFHVPVATAHHIRYAAIAEAANHPSAENLLYVRLSSGVGGAVIDCGKAVVGAAKLAGEIGHMCVDHSDNAPLCRCGKRGCLEAFISITALENSWRKAGHPKDTFADLCEAAHQDNPERRTNPGNSSRTSRLPDSNRRAQEIVVQAAKTLGRAIGCAAVVTDPDSIVISGEVGNLLLTQQEVIQTEVDKEILPVAQSRVCAASVGFKAGAVGAVIASMSEANTASTPSTPPNLINPRIYDT</sequence>
<dbReference type="SUPFAM" id="SSF46785">
    <property type="entry name" value="Winged helix' DNA-binding domain"/>
    <property type="match status" value="1"/>
</dbReference>
<comment type="caution">
    <text evidence="4">The sequence shown here is derived from an EMBL/GenBank/DDBJ whole genome shotgun (WGS) entry which is preliminary data.</text>
</comment>
<feature type="compositionally biased region" description="Polar residues" evidence="2">
    <location>
        <begin position="328"/>
        <end position="339"/>
    </location>
</feature>
<dbReference type="Pfam" id="PF00480">
    <property type="entry name" value="ROK"/>
    <property type="match status" value="1"/>
</dbReference>
<dbReference type="SMART" id="SM00419">
    <property type="entry name" value="HTH_CRP"/>
    <property type="match status" value="1"/>
</dbReference>
<proteinExistence type="inferred from homology"/>
<accession>A0A7K0K0U6</accession>
<evidence type="ECO:0000256" key="1">
    <source>
        <dbReference type="ARBA" id="ARBA00006479"/>
    </source>
</evidence>
<dbReference type="GO" id="GO:0006355">
    <property type="term" value="P:regulation of DNA-templated transcription"/>
    <property type="evidence" value="ECO:0007669"/>
    <property type="project" value="InterPro"/>
</dbReference>
<dbReference type="Gene3D" id="3.30.420.40">
    <property type="match status" value="2"/>
</dbReference>
<dbReference type="PANTHER" id="PTHR18964:SF149">
    <property type="entry name" value="BIFUNCTIONAL UDP-N-ACETYLGLUCOSAMINE 2-EPIMERASE_N-ACETYLMANNOSAMINE KINASE"/>
    <property type="match status" value="1"/>
</dbReference>
<dbReference type="Gene3D" id="1.10.10.10">
    <property type="entry name" value="Winged helix-like DNA-binding domain superfamily/Winged helix DNA-binding domain"/>
    <property type="match status" value="1"/>
</dbReference>
<evidence type="ECO:0000313" key="4">
    <source>
        <dbReference type="EMBL" id="MST49113.1"/>
    </source>
</evidence>
<dbReference type="SUPFAM" id="SSF53067">
    <property type="entry name" value="Actin-like ATPase domain"/>
    <property type="match status" value="2"/>
</dbReference>
<gene>
    <name evidence="4" type="ORF">FYJ63_02425</name>
</gene>
<comment type="similarity">
    <text evidence="1">Belongs to the ROK (NagC/XylR) family.</text>
</comment>
<feature type="region of interest" description="Disordered" evidence="2">
    <location>
        <begin position="428"/>
        <end position="447"/>
    </location>
</feature>
<dbReference type="Pfam" id="PF13545">
    <property type="entry name" value="HTH_Crp_2"/>
    <property type="match status" value="1"/>
</dbReference>
<evidence type="ECO:0000256" key="2">
    <source>
        <dbReference type="SAM" id="MobiDB-lite"/>
    </source>
</evidence>
<evidence type="ECO:0000313" key="5">
    <source>
        <dbReference type="Proteomes" id="UP000442535"/>
    </source>
</evidence>
<name>A0A7K0K0U6_9ACTO</name>
<dbReference type="GO" id="GO:0003677">
    <property type="term" value="F:DNA binding"/>
    <property type="evidence" value="ECO:0007669"/>
    <property type="project" value="InterPro"/>
</dbReference>
<dbReference type="InterPro" id="IPR036388">
    <property type="entry name" value="WH-like_DNA-bd_sf"/>
</dbReference>
<reference evidence="4 5" key="1">
    <citation type="submission" date="2019-08" db="EMBL/GenBank/DDBJ databases">
        <title>In-depth cultivation of the pig gut microbiome towards novel bacterial diversity and tailored functional studies.</title>
        <authorList>
            <person name="Wylensek D."/>
            <person name="Hitch T.C.A."/>
            <person name="Clavel T."/>
        </authorList>
    </citation>
    <scope>NUCLEOTIDE SEQUENCE [LARGE SCALE GENOMIC DNA]</scope>
    <source>
        <strain evidence="4 5">RF-GAM-744-WT-7</strain>
    </source>
</reference>
<dbReference type="InterPro" id="IPR000600">
    <property type="entry name" value="ROK"/>
</dbReference>
<dbReference type="InterPro" id="IPR043129">
    <property type="entry name" value="ATPase_NBD"/>
</dbReference>
<evidence type="ECO:0000259" key="3">
    <source>
        <dbReference type="SMART" id="SM00419"/>
    </source>
</evidence>
<dbReference type="InterPro" id="IPR012318">
    <property type="entry name" value="HTH_CRP"/>
</dbReference>
<dbReference type="InterPro" id="IPR049874">
    <property type="entry name" value="ROK_cs"/>
</dbReference>
<feature type="domain" description="HTH crp-type" evidence="3">
    <location>
        <begin position="25"/>
        <end position="81"/>
    </location>
</feature>
<dbReference type="AlphaFoldDB" id="A0A7K0K0U6"/>
<keyword evidence="5" id="KW-1185">Reference proteome</keyword>
<dbReference type="Proteomes" id="UP000442535">
    <property type="component" value="Unassembled WGS sequence"/>
</dbReference>
<dbReference type="InterPro" id="IPR036390">
    <property type="entry name" value="WH_DNA-bd_sf"/>
</dbReference>
<feature type="region of interest" description="Disordered" evidence="2">
    <location>
        <begin position="320"/>
        <end position="344"/>
    </location>
</feature>